<evidence type="ECO:0000256" key="6">
    <source>
        <dbReference type="HAMAP-Rule" id="MF_00163"/>
    </source>
</evidence>
<dbReference type="EC" id="3.5.1.88" evidence="6"/>
<evidence type="ECO:0000256" key="1">
    <source>
        <dbReference type="ARBA" id="ARBA00010759"/>
    </source>
</evidence>
<organism evidence="7 8">
    <name type="scientific">Canibacter oris</name>
    <dbReference type="NCBI Taxonomy" id="1365628"/>
    <lineage>
        <taxon>Bacteria</taxon>
        <taxon>Bacillati</taxon>
        <taxon>Actinomycetota</taxon>
        <taxon>Actinomycetes</taxon>
        <taxon>Micrococcales</taxon>
        <taxon>Microbacteriaceae</taxon>
        <taxon>Canibacter</taxon>
    </lineage>
</organism>
<proteinExistence type="inferred from homology"/>
<dbReference type="Pfam" id="PF01327">
    <property type="entry name" value="Pep_deformylase"/>
    <property type="match status" value="1"/>
</dbReference>
<dbReference type="GO" id="GO:0006412">
    <property type="term" value="P:translation"/>
    <property type="evidence" value="ECO:0007669"/>
    <property type="project" value="UniProtKB-UniRule"/>
</dbReference>
<reference evidence="7" key="1">
    <citation type="submission" date="2020-08" db="EMBL/GenBank/DDBJ databases">
        <title>Sequencing the genomes of 1000 actinobacteria strains.</title>
        <authorList>
            <person name="Klenk H.-P."/>
        </authorList>
    </citation>
    <scope>NUCLEOTIDE SEQUENCE [LARGE SCALE GENOMIC DNA]</scope>
    <source>
        <strain evidence="7">DSM 27064</strain>
    </source>
</reference>
<dbReference type="NCBIfam" id="TIGR00079">
    <property type="entry name" value="pept_deformyl"/>
    <property type="match status" value="1"/>
</dbReference>
<keyword evidence="4 6" id="KW-0648">Protein biosynthesis</keyword>
<dbReference type="RefSeq" id="WP_124823963.1">
    <property type="nucleotide sequence ID" value="NZ_JACIFD010000001.1"/>
</dbReference>
<dbReference type="AlphaFoldDB" id="A0A840DH35"/>
<dbReference type="InterPro" id="IPR036821">
    <property type="entry name" value="Peptide_deformylase_sf"/>
</dbReference>
<dbReference type="CDD" id="cd00487">
    <property type="entry name" value="Pep_deformylase"/>
    <property type="match status" value="1"/>
</dbReference>
<sequence>MAILPITICGEPVLHEPAAPVTEFNDELRTLVADMFETCAAAPGVGLAAPQVGVGKRIFVWDYADQDVAPAKGVAINPELWLSPLEVSPLDEQSEAEGCLSFPGEYYPLRRAAKARLRAQDLDGNWFEFEASGWFARIMQHEFDHLLGYLYVDRLDDFEYREAMRVKRKKKWGVPGLTWLPEVPAADTAE</sequence>
<evidence type="ECO:0000313" key="7">
    <source>
        <dbReference type="EMBL" id="MBB4070782.1"/>
    </source>
</evidence>
<dbReference type="PRINTS" id="PR01576">
    <property type="entry name" value="PDEFORMYLASE"/>
</dbReference>
<dbReference type="PANTHER" id="PTHR10458">
    <property type="entry name" value="PEPTIDE DEFORMYLASE"/>
    <property type="match status" value="1"/>
</dbReference>
<keyword evidence="8" id="KW-1185">Reference proteome</keyword>
<comment type="function">
    <text evidence="6">Removes the formyl group from the N-terminal Met of newly synthesized proteins. Requires at least a dipeptide for an efficient rate of reaction. N-terminal L-methionine is a prerequisite for activity but the enzyme has broad specificity at other positions.</text>
</comment>
<keyword evidence="5 6" id="KW-0408">Iron</keyword>
<keyword evidence="3 6" id="KW-0378">Hydrolase</keyword>
<gene>
    <name evidence="6" type="primary">def</name>
    <name evidence="7" type="ORF">F5897_000058</name>
</gene>
<name>A0A840DH35_9MICO</name>
<comment type="cofactor">
    <cofactor evidence="6">
        <name>Fe(2+)</name>
        <dbReference type="ChEBI" id="CHEBI:29033"/>
    </cofactor>
    <text evidence="6">Binds 1 Fe(2+) ion.</text>
</comment>
<evidence type="ECO:0000256" key="4">
    <source>
        <dbReference type="ARBA" id="ARBA00022917"/>
    </source>
</evidence>
<evidence type="ECO:0000256" key="5">
    <source>
        <dbReference type="ARBA" id="ARBA00023004"/>
    </source>
</evidence>
<feature type="binding site" evidence="6">
    <location>
        <position position="141"/>
    </location>
    <ligand>
        <name>Fe cation</name>
        <dbReference type="ChEBI" id="CHEBI:24875"/>
    </ligand>
</feature>
<comment type="catalytic activity">
    <reaction evidence="6">
        <text>N-terminal N-formyl-L-methionyl-[peptide] + H2O = N-terminal L-methionyl-[peptide] + formate</text>
        <dbReference type="Rhea" id="RHEA:24420"/>
        <dbReference type="Rhea" id="RHEA-COMP:10639"/>
        <dbReference type="Rhea" id="RHEA-COMP:10640"/>
        <dbReference type="ChEBI" id="CHEBI:15377"/>
        <dbReference type="ChEBI" id="CHEBI:15740"/>
        <dbReference type="ChEBI" id="CHEBI:49298"/>
        <dbReference type="ChEBI" id="CHEBI:64731"/>
        <dbReference type="EC" id="3.5.1.88"/>
    </reaction>
</comment>
<evidence type="ECO:0000313" key="8">
    <source>
        <dbReference type="Proteomes" id="UP000571183"/>
    </source>
</evidence>
<dbReference type="SUPFAM" id="SSF56420">
    <property type="entry name" value="Peptide deformylase"/>
    <property type="match status" value="1"/>
</dbReference>
<dbReference type="HAMAP" id="MF_00163">
    <property type="entry name" value="Pep_deformylase"/>
    <property type="match status" value="1"/>
</dbReference>
<dbReference type="GO" id="GO:0046872">
    <property type="term" value="F:metal ion binding"/>
    <property type="evidence" value="ECO:0007669"/>
    <property type="project" value="UniProtKB-KW"/>
</dbReference>
<protein>
    <recommendedName>
        <fullName evidence="6">Peptide deformylase</fullName>
        <shortName evidence="6">PDF</shortName>
        <ecNumber evidence="6">3.5.1.88</ecNumber>
    </recommendedName>
    <alternativeName>
        <fullName evidence="6">Polypeptide deformylase</fullName>
    </alternativeName>
</protein>
<accession>A0A840DH35</accession>
<feature type="active site" evidence="6">
    <location>
        <position position="142"/>
    </location>
</feature>
<feature type="binding site" evidence="6">
    <location>
        <position position="99"/>
    </location>
    <ligand>
        <name>Fe cation</name>
        <dbReference type="ChEBI" id="CHEBI:24875"/>
    </ligand>
</feature>
<evidence type="ECO:0000256" key="3">
    <source>
        <dbReference type="ARBA" id="ARBA00022801"/>
    </source>
</evidence>
<comment type="caution">
    <text evidence="7">The sequence shown here is derived from an EMBL/GenBank/DDBJ whole genome shotgun (WGS) entry which is preliminary data.</text>
</comment>
<dbReference type="PIRSF" id="PIRSF004749">
    <property type="entry name" value="Pep_def"/>
    <property type="match status" value="1"/>
</dbReference>
<keyword evidence="2 6" id="KW-0479">Metal-binding</keyword>
<dbReference type="Gene3D" id="3.90.45.10">
    <property type="entry name" value="Peptide deformylase"/>
    <property type="match status" value="1"/>
</dbReference>
<comment type="similarity">
    <text evidence="1 6">Belongs to the polypeptide deformylase family.</text>
</comment>
<dbReference type="PANTHER" id="PTHR10458:SF2">
    <property type="entry name" value="PEPTIDE DEFORMYLASE, MITOCHONDRIAL"/>
    <property type="match status" value="1"/>
</dbReference>
<dbReference type="GO" id="GO:0042586">
    <property type="term" value="F:peptide deformylase activity"/>
    <property type="evidence" value="ECO:0007669"/>
    <property type="project" value="UniProtKB-UniRule"/>
</dbReference>
<feature type="binding site" evidence="6">
    <location>
        <position position="145"/>
    </location>
    <ligand>
        <name>Fe cation</name>
        <dbReference type="ChEBI" id="CHEBI:24875"/>
    </ligand>
</feature>
<dbReference type="Proteomes" id="UP000571183">
    <property type="component" value="Unassembled WGS sequence"/>
</dbReference>
<dbReference type="InterPro" id="IPR023635">
    <property type="entry name" value="Peptide_deformylase"/>
</dbReference>
<dbReference type="NCBIfam" id="NF001159">
    <property type="entry name" value="PRK00150.1-3"/>
    <property type="match status" value="1"/>
</dbReference>
<evidence type="ECO:0000256" key="2">
    <source>
        <dbReference type="ARBA" id="ARBA00022723"/>
    </source>
</evidence>
<dbReference type="EMBL" id="JACIFD010000001">
    <property type="protein sequence ID" value="MBB4070782.1"/>
    <property type="molecule type" value="Genomic_DNA"/>
</dbReference>